<reference evidence="2 3" key="1">
    <citation type="submission" date="2021-07" db="EMBL/GenBank/DDBJ databases">
        <authorList>
            <person name="Palmer J.M."/>
        </authorList>
    </citation>
    <scope>NUCLEOTIDE SEQUENCE [LARGE SCALE GENOMIC DNA]</scope>
    <source>
        <strain evidence="2 3">AT_MEX2019</strain>
        <tissue evidence="2">Muscle</tissue>
    </source>
</reference>
<evidence type="ECO:0000313" key="3">
    <source>
        <dbReference type="Proteomes" id="UP001345963"/>
    </source>
</evidence>
<keyword evidence="3" id="KW-1185">Reference proteome</keyword>
<name>A0ABU7A9Y8_9TELE</name>
<sequence>MRILLPFFHLAARLAPLPGRSKGYHPQTNGQTERMNQELESMLRCLDYNQSLQLEGMWTGAVATLQCTTEQNHRYADRQRIPAPEYTPGQKLFVSVYPPLYAFTRPSMSLRSSPSRPVTSFVCFLLVPVRL</sequence>
<organism evidence="2 3">
    <name type="scientific">Ataeniobius toweri</name>
    <dbReference type="NCBI Taxonomy" id="208326"/>
    <lineage>
        <taxon>Eukaryota</taxon>
        <taxon>Metazoa</taxon>
        <taxon>Chordata</taxon>
        <taxon>Craniata</taxon>
        <taxon>Vertebrata</taxon>
        <taxon>Euteleostomi</taxon>
        <taxon>Actinopterygii</taxon>
        <taxon>Neopterygii</taxon>
        <taxon>Teleostei</taxon>
        <taxon>Neoteleostei</taxon>
        <taxon>Acanthomorphata</taxon>
        <taxon>Ovalentaria</taxon>
        <taxon>Atherinomorphae</taxon>
        <taxon>Cyprinodontiformes</taxon>
        <taxon>Goodeidae</taxon>
        <taxon>Ataeniobius</taxon>
    </lineage>
</organism>
<evidence type="ECO:0008006" key="4">
    <source>
        <dbReference type="Google" id="ProtNLM"/>
    </source>
</evidence>
<dbReference type="Proteomes" id="UP001345963">
    <property type="component" value="Unassembled WGS sequence"/>
</dbReference>
<dbReference type="EMBL" id="JAHUTI010005693">
    <property type="protein sequence ID" value="MED6234225.1"/>
    <property type="molecule type" value="Genomic_DNA"/>
</dbReference>
<evidence type="ECO:0000256" key="1">
    <source>
        <dbReference type="SAM" id="SignalP"/>
    </source>
</evidence>
<gene>
    <name evidence="2" type="ORF">ATANTOWER_024892</name>
</gene>
<proteinExistence type="predicted"/>
<dbReference type="InterPro" id="IPR012337">
    <property type="entry name" value="RNaseH-like_sf"/>
</dbReference>
<accession>A0ABU7A9Y8</accession>
<dbReference type="SUPFAM" id="SSF53098">
    <property type="entry name" value="Ribonuclease H-like"/>
    <property type="match status" value="1"/>
</dbReference>
<dbReference type="InterPro" id="IPR036397">
    <property type="entry name" value="RNaseH_sf"/>
</dbReference>
<feature type="signal peptide" evidence="1">
    <location>
        <begin position="1"/>
        <end position="23"/>
    </location>
</feature>
<feature type="chain" id="PRO_5047062921" description="Integrase catalytic domain-containing protein" evidence="1">
    <location>
        <begin position="24"/>
        <end position="131"/>
    </location>
</feature>
<comment type="caution">
    <text evidence="2">The sequence shown here is derived from an EMBL/GenBank/DDBJ whole genome shotgun (WGS) entry which is preliminary data.</text>
</comment>
<evidence type="ECO:0000313" key="2">
    <source>
        <dbReference type="EMBL" id="MED6234225.1"/>
    </source>
</evidence>
<dbReference type="Gene3D" id="3.30.420.10">
    <property type="entry name" value="Ribonuclease H-like superfamily/Ribonuclease H"/>
    <property type="match status" value="1"/>
</dbReference>
<protein>
    <recommendedName>
        <fullName evidence="4">Integrase catalytic domain-containing protein</fullName>
    </recommendedName>
</protein>
<keyword evidence="1" id="KW-0732">Signal</keyword>